<gene>
    <name evidence="1" type="ORF">C7400_13850</name>
    <name evidence="2" type="ORF">SAMN05216550_13150</name>
</gene>
<dbReference type="EMBL" id="QJJV01000038">
    <property type="protein sequence ID" value="PXX05945.1"/>
    <property type="molecule type" value="Genomic_DNA"/>
</dbReference>
<dbReference type="AlphaFoldDB" id="A0A1A5XEE5"/>
<dbReference type="GeneID" id="61307486"/>
<comment type="caution">
    <text evidence="2">The sequence shown here is derived from an EMBL/GenBank/DDBJ whole genome shotgun (WGS) entry which is preliminary data.</text>
</comment>
<proteinExistence type="predicted"/>
<keyword evidence="4" id="KW-1185">Reference proteome</keyword>
<name>A0A1A5XEE5_9BURK</name>
<dbReference type="OrthoDB" id="195104at2"/>
<evidence type="ECO:0000313" key="2">
    <source>
        <dbReference type="EMBL" id="SEK14831.1"/>
    </source>
</evidence>
<sequence>MPVTHFVVRWPDGEEERCYSPSTVVREYLRPGDYPLDVFLAQARDGLAAASERVRAKFGYACSSAMDQWAALERRAEPFRTQDAQVVTVVQID</sequence>
<organism evidence="2 3">
    <name type="scientific">Paraburkholderia tropica</name>
    <dbReference type="NCBI Taxonomy" id="92647"/>
    <lineage>
        <taxon>Bacteria</taxon>
        <taxon>Pseudomonadati</taxon>
        <taxon>Pseudomonadota</taxon>
        <taxon>Betaproteobacteria</taxon>
        <taxon>Burkholderiales</taxon>
        <taxon>Burkholderiaceae</taxon>
        <taxon>Paraburkholderia</taxon>
    </lineage>
</organism>
<reference evidence="2 3" key="1">
    <citation type="submission" date="2016-10" db="EMBL/GenBank/DDBJ databases">
        <authorList>
            <person name="Varghese N."/>
            <person name="Submissions S."/>
        </authorList>
    </citation>
    <scope>NUCLEOTIDE SEQUENCE [LARGE SCALE GENOMIC DNA]</scope>
    <source>
        <strain evidence="2 3">LMG 22274</strain>
    </source>
</reference>
<dbReference type="EMBL" id="FNZM01000031">
    <property type="protein sequence ID" value="SEK14831.1"/>
    <property type="molecule type" value="Genomic_DNA"/>
</dbReference>
<dbReference type="RefSeq" id="WP_065059870.1">
    <property type="nucleotide sequence ID" value="NZ_CADFGN010000004.1"/>
</dbReference>
<protein>
    <submittedName>
        <fullName evidence="2">MSMEG_0570 family protein</fullName>
    </submittedName>
    <submittedName>
        <fullName evidence="1">Repeat protein (TIGR04042 family)</fullName>
    </submittedName>
</protein>
<accession>A0A1A5XEE5</accession>
<dbReference type="Proteomes" id="UP000183529">
    <property type="component" value="Unassembled WGS sequence"/>
</dbReference>
<evidence type="ECO:0000313" key="4">
    <source>
        <dbReference type="Proteomes" id="UP000247515"/>
    </source>
</evidence>
<evidence type="ECO:0000313" key="1">
    <source>
        <dbReference type="EMBL" id="PXX05945.1"/>
    </source>
</evidence>
<evidence type="ECO:0000313" key="3">
    <source>
        <dbReference type="Proteomes" id="UP000183529"/>
    </source>
</evidence>
<reference evidence="1 4" key="2">
    <citation type="submission" date="2018-05" db="EMBL/GenBank/DDBJ databases">
        <title>Genomic Encyclopedia of Type Strains, Phase IV (KMG-V): Genome sequencing to study the core and pangenomes of soil and plant-associated prokaryotes.</title>
        <authorList>
            <person name="Whitman W."/>
        </authorList>
    </citation>
    <scope>NUCLEOTIDE SEQUENCE [LARGE SCALE GENOMIC DNA]</scope>
    <source>
        <strain evidence="1 4">SIr-6563</strain>
    </source>
</reference>
<dbReference type="NCBIfam" id="TIGR04042">
    <property type="entry name" value="MSMEG_0570_fam"/>
    <property type="match status" value="1"/>
</dbReference>
<dbReference type="Proteomes" id="UP000247515">
    <property type="component" value="Unassembled WGS sequence"/>
</dbReference>
<dbReference type="InterPro" id="IPR023846">
    <property type="entry name" value="CHP04042_MSMEG0570"/>
</dbReference>